<accession>A0A232EK37</accession>
<proteinExistence type="predicted"/>
<sequence>SWLTVLAIPGDYTRRSLACTYLCGTDLSSKGSLMYALPRDRFSTLPRY</sequence>
<reference evidence="1 2" key="1">
    <citation type="journal article" date="2017" name="Curr. Biol.">
        <title>The Evolution of Venom by Co-option of Single-Copy Genes.</title>
        <authorList>
            <person name="Martinson E.O."/>
            <person name="Mrinalini"/>
            <person name="Kelkar Y.D."/>
            <person name="Chang C.H."/>
            <person name="Werren J.H."/>
        </authorList>
    </citation>
    <scope>NUCLEOTIDE SEQUENCE [LARGE SCALE GENOMIC DNA]</scope>
    <source>
        <strain evidence="1 2">Alberta</strain>
        <tissue evidence="1">Whole body</tissue>
    </source>
</reference>
<dbReference type="Proteomes" id="UP000215335">
    <property type="component" value="Unassembled WGS sequence"/>
</dbReference>
<dbReference type="AlphaFoldDB" id="A0A232EK37"/>
<feature type="non-terminal residue" evidence="1">
    <location>
        <position position="1"/>
    </location>
</feature>
<keyword evidence="2" id="KW-1185">Reference proteome</keyword>
<dbReference type="EMBL" id="NNAY01003883">
    <property type="protein sequence ID" value="OXU18719.1"/>
    <property type="molecule type" value="Genomic_DNA"/>
</dbReference>
<protein>
    <submittedName>
        <fullName evidence="1">Uncharacterized protein</fullName>
    </submittedName>
</protein>
<evidence type="ECO:0000313" key="2">
    <source>
        <dbReference type="Proteomes" id="UP000215335"/>
    </source>
</evidence>
<gene>
    <name evidence="1" type="ORF">TSAR_011753</name>
</gene>
<organism evidence="1 2">
    <name type="scientific">Trichomalopsis sarcophagae</name>
    <dbReference type="NCBI Taxonomy" id="543379"/>
    <lineage>
        <taxon>Eukaryota</taxon>
        <taxon>Metazoa</taxon>
        <taxon>Ecdysozoa</taxon>
        <taxon>Arthropoda</taxon>
        <taxon>Hexapoda</taxon>
        <taxon>Insecta</taxon>
        <taxon>Pterygota</taxon>
        <taxon>Neoptera</taxon>
        <taxon>Endopterygota</taxon>
        <taxon>Hymenoptera</taxon>
        <taxon>Apocrita</taxon>
        <taxon>Proctotrupomorpha</taxon>
        <taxon>Chalcidoidea</taxon>
        <taxon>Pteromalidae</taxon>
        <taxon>Pteromalinae</taxon>
        <taxon>Trichomalopsis</taxon>
    </lineage>
</organism>
<comment type="caution">
    <text evidence="1">The sequence shown here is derived from an EMBL/GenBank/DDBJ whole genome shotgun (WGS) entry which is preliminary data.</text>
</comment>
<name>A0A232EK37_9HYME</name>
<evidence type="ECO:0000313" key="1">
    <source>
        <dbReference type="EMBL" id="OXU18719.1"/>
    </source>
</evidence>